<evidence type="ECO:0000256" key="5">
    <source>
        <dbReference type="ARBA" id="ARBA00022723"/>
    </source>
</evidence>
<dbReference type="GO" id="GO:0000045">
    <property type="term" value="P:autophagosome assembly"/>
    <property type="evidence" value="ECO:0007669"/>
    <property type="project" value="TreeGrafter"/>
</dbReference>
<evidence type="ECO:0000256" key="7">
    <source>
        <dbReference type="ARBA" id="ARBA00022741"/>
    </source>
</evidence>
<dbReference type="GeneID" id="94351787"/>
<feature type="region of interest" description="Disordered" evidence="15">
    <location>
        <begin position="346"/>
        <end position="432"/>
    </location>
</feature>
<dbReference type="Pfam" id="PF21127">
    <property type="entry name" value="ATG1-like_MIT2"/>
    <property type="match status" value="1"/>
</dbReference>
<evidence type="ECO:0000256" key="15">
    <source>
        <dbReference type="SAM" id="MobiDB-lite"/>
    </source>
</evidence>
<evidence type="ECO:0000256" key="11">
    <source>
        <dbReference type="ARBA" id="ARBA00024334"/>
    </source>
</evidence>
<feature type="compositionally biased region" description="Polar residues" evidence="15">
    <location>
        <begin position="407"/>
        <end position="432"/>
    </location>
</feature>
<name>A0A976FNH6_BRELC</name>
<dbReference type="FunFam" id="3.30.200.20:FF:000315">
    <property type="entry name" value="Calcium-dependent protein kinase 3"/>
    <property type="match status" value="1"/>
</dbReference>
<dbReference type="InterPro" id="IPR008271">
    <property type="entry name" value="Ser/Thr_kinase_AS"/>
</dbReference>
<dbReference type="InterPro" id="IPR048941">
    <property type="entry name" value="ATG1-like_MIT2"/>
</dbReference>
<dbReference type="InterPro" id="IPR045269">
    <property type="entry name" value="Atg1-like"/>
</dbReference>
<dbReference type="Proteomes" id="UP000294530">
    <property type="component" value="Unassembled WGS sequence"/>
</dbReference>
<comment type="catalytic activity">
    <reaction evidence="12">
        <text>L-threonyl-[protein] + ATP = O-phospho-L-threonyl-[protein] + ADP + H(+)</text>
        <dbReference type="Rhea" id="RHEA:46608"/>
        <dbReference type="Rhea" id="RHEA-COMP:11060"/>
        <dbReference type="Rhea" id="RHEA-COMP:11605"/>
        <dbReference type="ChEBI" id="CHEBI:15378"/>
        <dbReference type="ChEBI" id="CHEBI:30013"/>
        <dbReference type="ChEBI" id="CHEBI:30616"/>
        <dbReference type="ChEBI" id="CHEBI:61977"/>
        <dbReference type="ChEBI" id="CHEBI:456216"/>
        <dbReference type="EC" id="2.7.11.1"/>
    </reaction>
</comment>
<evidence type="ECO:0000256" key="3">
    <source>
        <dbReference type="ARBA" id="ARBA00022527"/>
    </source>
</evidence>
<evidence type="ECO:0000256" key="1">
    <source>
        <dbReference type="ARBA" id="ARBA00001946"/>
    </source>
</evidence>
<dbReference type="AlphaFoldDB" id="A0A976FNH6"/>
<keyword evidence="7 14" id="KW-0547">Nucleotide-binding</keyword>
<comment type="caution">
    <text evidence="17">The sequence shown here is derived from an EMBL/GenBank/DDBJ whole genome shotgun (WGS) entry which is preliminary data.</text>
</comment>
<keyword evidence="18" id="KW-1185">Reference proteome</keyword>
<accession>A0A976FNH6</accession>
<evidence type="ECO:0000256" key="9">
    <source>
        <dbReference type="ARBA" id="ARBA00022837"/>
    </source>
</evidence>
<keyword evidence="6" id="KW-0677">Repeat</keyword>
<evidence type="ECO:0000256" key="8">
    <source>
        <dbReference type="ARBA" id="ARBA00022777"/>
    </source>
</evidence>
<dbReference type="GO" id="GO:0004674">
    <property type="term" value="F:protein serine/threonine kinase activity"/>
    <property type="evidence" value="ECO:0007669"/>
    <property type="project" value="UniProtKB-KW"/>
</dbReference>
<evidence type="ECO:0000256" key="6">
    <source>
        <dbReference type="ARBA" id="ARBA00022737"/>
    </source>
</evidence>
<evidence type="ECO:0000256" key="12">
    <source>
        <dbReference type="ARBA" id="ARBA00047899"/>
    </source>
</evidence>
<feature type="compositionally biased region" description="Basic and acidic residues" evidence="15">
    <location>
        <begin position="506"/>
        <end position="515"/>
    </location>
</feature>
<dbReference type="PANTHER" id="PTHR24348">
    <property type="entry name" value="SERINE/THREONINE-PROTEIN KINASE UNC-51-RELATED"/>
    <property type="match status" value="1"/>
</dbReference>
<dbReference type="EMBL" id="SHOA02000007">
    <property type="protein sequence ID" value="TDH69846.1"/>
    <property type="molecule type" value="Genomic_DNA"/>
</dbReference>
<evidence type="ECO:0000313" key="17">
    <source>
        <dbReference type="EMBL" id="TDH69846.1"/>
    </source>
</evidence>
<dbReference type="Pfam" id="PF00069">
    <property type="entry name" value="Pkinase"/>
    <property type="match status" value="1"/>
</dbReference>
<dbReference type="CDD" id="cd14009">
    <property type="entry name" value="STKc_ATG1_ULK_like"/>
    <property type="match status" value="1"/>
</dbReference>
<reference evidence="17 18" key="1">
    <citation type="journal article" date="2021" name="Genome Biol.">
        <title>AFLAP: assembly-free linkage analysis pipeline using k-mers from genome sequencing data.</title>
        <authorList>
            <person name="Fletcher K."/>
            <person name="Zhang L."/>
            <person name="Gil J."/>
            <person name="Han R."/>
            <person name="Cavanaugh K."/>
            <person name="Michelmore R."/>
        </authorList>
    </citation>
    <scope>NUCLEOTIDE SEQUENCE [LARGE SCALE GENOMIC DNA]</scope>
    <source>
        <strain evidence="17 18">SF5</strain>
    </source>
</reference>
<dbReference type="Gene3D" id="1.10.510.10">
    <property type="entry name" value="Transferase(Phosphotransferase) domain 1"/>
    <property type="match status" value="1"/>
</dbReference>
<comment type="catalytic activity">
    <reaction evidence="13">
        <text>L-seryl-[protein] + ATP = O-phospho-L-seryl-[protein] + ADP + H(+)</text>
        <dbReference type="Rhea" id="RHEA:17989"/>
        <dbReference type="Rhea" id="RHEA-COMP:9863"/>
        <dbReference type="Rhea" id="RHEA-COMP:11604"/>
        <dbReference type="ChEBI" id="CHEBI:15378"/>
        <dbReference type="ChEBI" id="CHEBI:29999"/>
        <dbReference type="ChEBI" id="CHEBI:30616"/>
        <dbReference type="ChEBI" id="CHEBI:83421"/>
        <dbReference type="ChEBI" id="CHEBI:456216"/>
        <dbReference type="EC" id="2.7.11.1"/>
    </reaction>
</comment>
<dbReference type="GO" id="GO:0005524">
    <property type="term" value="F:ATP binding"/>
    <property type="evidence" value="ECO:0007669"/>
    <property type="project" value="UniProtKB-UniRule"/>
</dbReference>
<evidence type="ECO:0000256" key="10">
    <source>
        <dbReference type="ARBA" id="ARBA00022840"/>
    </source>
</evidence>
<evidence type="ECO:0000256" key="13">
    <source>
        <dbReference type="ARBA" id="ARBA00048679"/>
    </source>
</evidence>
<dbReference type="InterPro" id="IPR011009">
    <property type="entry name" value="Kinase-like_dom_sf"/>
</dbReference>
<evidence type="ECO:0000313" key="18">
    <source>
        <dbReference type="Proteomes" id="UP000294530"/>
    </source>
</evidence>
<proteinExistence type="inferred from homology"/>
<feature type="domain" description="Protein kinase" evidence="16">
    <location>
        <begin position="68"/>
        <end position="329"/>
    </location>
</feature>
<evidence type="ECO:0000256" key="14">
    <source>
        <dbReference type="PROSITE-ProRule" id="PRU10141"/>
    </source>
</evidence>
<keyword evidence="4" id="KW-0808">Transferase</keyword>
<dbReference type="EC" id="2.7.11.1" evidence="2"/>
<keyword evidence="5" id="KW-0479">Metal-binding</keyword>
<dbReference type="PROSITE" id="PS00107">
    <property type="entry name" value="PROTEIN_KINASE_ATP"/>
    <property type="match status" value="1"/>
</dbReference>
<comment type="similarity">
    <text evidence="11">Belongs to the protein kinase superfamily. Ser/Thr protein kinase family. CDPK subfamily.</text>
</comment>
<feature type="compositionally biased region" description="Low complexity" evidence="15">
    <location>
        <begin position="446"/>
        <end position="476"/>
    </location>
</feature>
<feature type="region of interest" description="Disordered" evidence="15">
    <location>
        <begin position="908"/>
        <end position="936"/>
    </location>
</feature>
<feature type="compositionally biased region" description="Basic and acidic residues" evidence="15">
    <location>
        <begin position="388"/>
        <end position="402"/>
    </location>
</feature>
<feature type="region of interest" description="Disordered" evidence="15">
    <location>
        <begin position="446"/>
        <end position="521"/>
    </location>
</feature>
<evidence type="ECO:0000256" key="4">
    <source>
        <dbReference type="ARBA" id="ARBA00022679"/>
    </source>
</evidence>
<dbReference type="PROSITE" id="PS00108">
    <property type="entry name" value="PROTEIN_KINASE_ST"/>
    <property type="match status" value="1"/>
</dbReference>
<dbReference type="SMART" id="SM00220">
    <property type="entry name" value="S_TKc"/>
    <property type="match status" value="1"/>
</dbReference>
<dbReference type="GO" id="GO:0005776">
    <property type="term" value="C:autophagosome"/>
    <property type="evidence" value="ECO:0007669"/>
    <property type="project" value="TreeGrafter"/>
</dbReference>
<dbReference type="InterPro" id="IPR000719">
    <property type="entry name" value="Prot_kinase_dom"/>
</dbReference>
<keyword evidence="8" id="KW-0418">Kinase</keyword>
<evidence type="ECO:0000259" key="16">
    <source>
        <dbReference type="PROSITE" id="PS50011"/>
    </source>
</evidence>
<keyword evidence="10 14" id="KW-0067">ATP-binding</keyword>
<organism evidence="17 18">
    <name type="scientific">Bremia lactucae</name>
    <name type="common">Lettuce downy mildew</name>
    <dbReference type="NCBI Taxonomy" id="4779"/>
    <lineage>
        <taxon>Eukaryota</taxon>
        <taxon>Sar</taxon>
        <taxon>Stramenopiles</taxon>
        <taxon>Oomycota</taxon>
        <taxon>Peronosporomycetes</taxon>
        <taxon>Peronosporales</taxon>
        <taxon>Peronosporaceae</taxon>
        <taxon>Bremia</taxon>
    </lineage>
</organism>
<dbReference type="PANTHER" id="PTHR24348:SF22">
    <property type="entry name" value="NON-SPECIFIC SERINE_THREONINE PROTEIN KINASE"/>
    <property type="match status" value="1"/>
</dbReference>
<evidence type="ECO:0000256" key="2">
    <source>
        <dbReference type="ARBA" id="ARBA00012513"/>
    </source>
</evidence>
<dbReference type="PROSITE" id="PS50011">
    <property type="entry name" value="PROTEIN_KINASE_DOM"/>
    <property type="match status" value="1"/>
</dbReference>
<dbReference type="SUPFAM" id="SSF56112">
    <property type="entry name" value="Protein kinase-like (PK-like)"/>
    <property type="match status" value="1"/>
</dbReference>
<gene>
    <name evidence="17" type="ORF">CCR75_008061</name>
</gene>
<dbReference type="KEGG" id="blac:94351787"/>
<dbReference type="InterPro" id="IPR017441">
    <property type="entry name" value="Protein_kinase_ATP_BS"/>
</dbReference>
<keyword evidence="9" id="KW-0106">Calcium</keyword>
<dbReference type="GO" id="GO:0010506">
    <property type="term" value="P:regulation of autophagy"/>
    <property type="evidence" value="ECO:0007669"/>
    <property type="project" value="InterPro"/>
</dbReference>
<sequence>MSSVKSTPRQLLSARALQSVPHRLYFLSSDISGSALQERPSFLWQSAGLNQDFNLWGAMSGRASIGDYVVTSKLGSGSFAVVYKGYHKTSKIPVAIKALSLHKLNGKLLSNLEMEIAIMRQIDHPNVVKLYEIKKTDKHMYLVLEFCAGGDLQHYMRRQQQQSGSNVLTENVAQHFLRELAKGMQCLWQHNLIHRDLKPQNLLLVEDSPTSALKIADFGFARHLATASMAETLCGSPLYMAPEILKFQKYDAKADLWSVGTILFEMVAGRPPYGGANHVQLLANIERQPLRFPPTLQLSRSCHHLLVALLQRKPALRLGFADFFMNSFVDLQPLPEQTVNMEALRHSPTLATTESIREEDEEDVQESGRRGMVKTVESSALEAGDDQNGEHCLRNFRRDSGSDRPFSASQGLSASSHVANSVPSANSRPSRSGNLEVMEAAFACAGSGSGALRRSSSSRLARSRRGSSSGSGLAGANTGTSLRCSPQMSPHVLPIPSPRINPFKQLSDKPYDSRAHQQLQQQQSLLNVASSQLRHNDGTGPSTLRNITGGGHALDSSGEYVLVDESSERRVADGADEFQDGAKDRCMSCLSTQEDLMTRALTSGSGSNIPTETFSREYGQQLIDIVVLRTQAIAPLADQLWALSTASATNSSCRADPTTESVGEVNRLSQQTAERILPSSAQGEKDFNCANLSTDFFMSSSLASSIGVSHTLGGEEVGDDDEENYVKRVAECEYIYAAEALVLYVKCLRLVQRVVLYFRHVRVSRVSPDSPLAGWSNTSLKISLAFLAEHLTHFLVRAEQCKVRMAHASRFQIPIRSIASQEELLYANALRIGRQGAIREVLGQARAAHDHYLQALLLLESLLLDAPGADGSSTIALAVDDQKNINVFLRALEMRLKNVRILLDEDKSSSGASRSNHMHQFRQQLTHLPSATAAVP</sequence>
<dbReference type="GO" id="GO:0005829">
    <property type="term" value="C:cytosol"/>
    <property type="evidence" value="ECO:0007669"/>
    <property type="project" value="TreeGrafter"/>
</dbReference>
<keyword evidence="3" id="KW-0723">Serine/threonine-protein kinase</keyword>
<protein>
    <recommendedName>
        <fullName evidence="2">non-specific serine/threonine protein kinase</fullName>
        <ecNumber evidence="2">2.7.11.1</ecNumber>
    </recommendedName>
</protein>
<feature type="binding site" evidence="14">
    <location>
        <position position="97"/>
    </location>
    <ligand>
        <name>ATP</name>
        <dbReference type="ChEBI" id="CHEBI:30616"/>
    </ligand>
</feature>
<dbReference type="GO" id="GO:0016020">
    <property type="term" value="C:membrane"/>
    <property type="evidence" value="ECO:0007669"/>
    <property type="project" value="TreeGrafter"/>
</dbReference>
<dbReference type="RefSeq" id="XP_067819345.1">
    <property type="nucleotide sequence ID" value="XM_067966116.1"/>
</dbReference>
<dbReference type="GO" id="GO:0000407">
    <property type="term" value="C:phagophore assembly site"/>
    <property type="evidence" value="ECO:0007669"/>
    <property type="project" value="TreeGrafter"/>
</dbReference>
<feature type="compositionally biased region" description="Polar residues" evidence="15">
    <location>
        <begin position="477"/>
        <end position="488"/>
    </location>
</feature>
<dbReference type="OrthoDB" id="346907at2759"/>
<comment type="cofactor">
    <cofactor evidence="1">
        <name>Mg(2+)</name>
        <dbReference type="ChEBI" id="CHEBI:18420"/>
    </cofactor>
</comment>
<dbReference type="GO" id="GO:0046872">
    <property type="term" value="F:metal ion binding"/>
    <property type="evidence" value="ECO:0007669"/>
    <property type="project" value="UniProtKB-KW"/>
</dbReference>